<protein>
    <submittedName>
        <fullName evidence="1">Uncharacterized protein</fullName>
    </submittedName>
</protein>
<comment type="caution">
    <text evidence="1">The sequence shown here is derived from an EMBL/GenBank/DDBJ whole genome shotgun (WGS) entry which is preliminary data.</text>
</comment>
<dbReference type="AlphaFoldDB" id="A0AAD2WUX1"/>
<gene>
    <name evidence="1" type="ORF">SAG0164_00555</name>
</gene>
<evidence type="ECO:0000313" key="1">
    <source>
        <dbReference type="EMBL" id="EPU38136.1"/>
    </source>
</evidence>
<evidence type="ECO:0000313" key="2">
    <source>
        <dbReference type="Proteomes" id="UP000015176"/>
    </source>
</evidence>
<dbReference type="EMBL" id="ALSF01000083">
    <property type="protein sequence ID" value="EPU38136.1"/>
    <property type="molecule type" value="Genomic_DNA"/>
</dbReference>
<dbReference type="Proteomes" id="UP000015176">
    <property type="component" value="Unassembled WGS sequence"/>
</dbReference>
<reference evidence="1 2" key="1">
    <citation type="submission" date="2012-07" db="EMBL/GenBank/DDBJ databases">
        <authorList>
            <person name="Moroni P."/>
            <person name="Richards V.P."/>
            <person name="Durkin S.A.S."/>
            <person name="Kim M."/>
            <person name="Pavinski Bitar P.D."/>
            <person name="Stanhope M.J."/>
            <person name="Town C.D."/>
            <person name="Zadoks R.N."/>
            <person name="Venter J.C."/>
        </authorList>
    </citation>
    <scope>NUCLEOTIDE SEQUENCE [LARGE SCALE GENOMIC DNA]</scope>
    <source>
        <strain evidence="1 2">MRI Z1-216</strain>
    </source>
</reference>
<proteinExistence type="predicted"/>
<organism evidence="1 2">
    <name type="scientific">Streptococcus agalactiae MRI Z1-216</name>
    <dbReference type="NCBI Taxonomy" id="1154879"/>
    <lineage>
        <taxon>Bacteria</taxon>
        <taxon>Bacillati</taxon>
        <taxon>Bacillota</taxon>
        <taxon>Bacilli</taxon>
        <taxon>Lactobacillales</taxon>
        <taxon>Streptococcaceae</taxon>
        <taxon>Streptococcus</taxon>
    </lineage>
</organism>
<accession>A0AAD2WUX1</accession>
<sequence>MPHKYKIGGKAPLDKTNALALRGLFFIAKNFAFIDKKFKTCHNEGGYRR</sequence>
<name>A0AAD2WUX1_STRAG</name>